<reference evidence="6" key="4">
    <citation type="submission" date="2025-09" db="UniProtKB">
        <authorList>
            <consortium name="Ensembl"/>
        </authorList>
    </citation>
    <scope>IDENTIFICATION</scope>
    <source>
        <strain evidence="6">JP 163 A</strain>
    </source>
</reference>
<name>M4A9W4_XIPMA</name>
<dbReference type="Pfam" id="PF10248">
    <property type="entry name" value="Mlf1IP"/>
    <property type="match status" value="1"/>
</dbReference>
<feature type="compositionally biased region" description="Basic residues" evidence="5">
    <location>
        <begin position="213"/>
        <end position="228"/>
    </location>
</feature>
<feature type="region of interest" description="Disordered" evidence="5">
    <location>
        <begin position="81"/>
        <end position="228"/>
    </location>
</feature>
<keyword evidence="3" id="KW-0963">Cytoplasm</keyword>
<proteinExistence type="inferred from homology"/>
<dbReference type="Proteomes" id="UP000002852">
    <property type="component" value="Unassembled WGS sequence"/>
</dbReference>
<dbReference type="HOGENOM" id="CLU_063313_3_0_1"/>
<dbReference type="GeneTree" id="ENSGT00390000005023"/>
<reference evidence="7" key="2">
    <citation type="journal article" date="2013" name="Nat. Genet.">
        <title>The genome of the platyfish, Xiphophorus maculatus, provides insights into evolutionary adaptation and several complex traits.</title>
        <authorList>
            <person name="Schartl M."/>
            <person name="Walter R.B."/>
            <person name="Shen Y."/>
            <person name="Garcia T."/>
            <person name="Catchen J."/>
            <person name="Amores A."/>
            <person name="Braasch I."/>
            <person name="Chalopin D."/>
            <person name="Volff J.N."/>
            <person name="Lesch K.P."/>
            <person name="Bisazza A."/>
            <person name="Minx P."/>
            <person name="Hillier L."/>
            <person name="Wilson R.K."/>
            <person name="Fuerstenberg S."/>
            <person name="Boore J."/>
            <person name="Searle S."/>
            <person name="Postlethwait J.H."/>
            <person name="Warren W.C."/>
        </authorList>
    </citation>
    <scope>NUCLEOTIDE SEQUENCE [LARGE SCALE GENOMIC DNA]</scope>
    <source>
        <strain evidence="7">JP 163 A</strain>
    </source>
</reference>
<accession>M4A9W4</accession>
<dbReference type="AlphaFoldDB" id="M4A9W4"/>
<comment type="similarity">
    <text evidence="2">Belongs to the MLF family.</text>
</comment>
<sequence>MFRFLNDAEDDPFMMDPFAAHRQQMRTMFGPFAMDPFALTPQIQPHRVARRQAGPLAPFGMMGMERMSGSPNCQTFSSSTVISYSSTDPGAPKVYQQTSQTRTGPGGIRETRQSMRDSESGLERLAIGHHIGERAHIMERSRNRRTGDREERQDYINLDESEAAAFDQEWRREAGRYAPPHARALEYGQDPRGGGQQLALPAPSSSPPPHRHESPRHRQHHTRPRYDW</sequence>
<evidence type="ECO:0000256" key="4">
    <source>
        <dbReference type="ARBA" id="ARBA00022553"/>
    </source>
</evidence>
<dbReference type="eggNOG" id="KOG4049">
    <property type="taxonomic scope" value="Eukaryota"/>
</dbReference>
<reference evidence="6" key="3">
    <citation type="submission" date="2025-08" db="UniProtKB">
        <authorList>
            <consortium name="Ensembl"/>
        </authorList>
    </citation>
    <scope>IDENTIFICATION</scope>
    <source>
        <strain evidence="6">JP 163 A</strain>
    </source>
</reference>
<dbReference type="Ensembl" id="ENSXMAT00000011272.2">
    <property type="protein sequence ID" value="ENSXMAP00000011258.2"/>
    <property type="gene ID" value="ENSXMAG00000011227.2"/>
</dbReference>
<evidence type="ECO:0000313" key="6">
    <source>
        <dbReference type="Ensembl" id="ENSXMAP00000011258.2"/>
    </source>
</evidence>
<evidence type="ECO:0000256" key="3">
    <source>
        <dbReference type="ARBA" id="ARBA00022490"/>
    </source>
</evidence>
<dbReference type="PANTHER" id="PTHR13105">
    <property type="entry name" value="MYELOID LEUKEMIA FACTOR"/>
    <property type="match status" value="1"/>
</dbReference>
<evidence type="ECO:0000256" key="5">
    <source>
        <dbReference type="SAM" id="MobiDB-lite"/>
    </source>
</evidence>
<dbReference type="GO" id="GO:0005737">
    <property type="term" value="C:cytoplasm"/>
    <property type="evidence" value="ECO:0007669"/>
    <property type="project" value="UniProtKB-SubCell"/>
</dbReference>
<feature type="compositionally biased region" description="Basic and acidic residues" evidence="5">
    <location>
        <begin position="130"/>
        <end position="154"/>
    </location>
</feature>
<feature type="compositionally biased region" description="Basic and acidic residues" evidence="5">
    <location>
        <begin position="109"/>
        <end position="122"/>
    </location>
</feature>
<keyword evidence="4" id="KW-0597">Phosphoprotein</keyword>
<comment type="subcellular location">
    <subcellularLocation>
        <location evidence="1">Cytoplasm</location>
    </subcellularLocation>
</comment>
<dbReference type="InterPro" id="IPR019376">
    <property type="entry name" value="Myeloid_leukemia_factor"/>
</dbReference>
<evidence type="ECO:0000256" key="1">
    <source>
        <dbReference type="ARBA" id="ARBA00004496"/>
    </source>
</evidence>
<reference evidence="7" key="1">
    <citation type="submission" date="2012-01" db="EMBL/GenBank/DDBJ databases">
        <authorList>
            <person name="Walter R."/>
            <person name="Schartl M."/>
            <person name="Warren W."/>
        </authorList>
    </citation>
    <scope>NUCLEOTIDE SEQUENCE [LARGE SCALE GENOMIC DNA]</scope>
    <source>
        <strain evidence="7">JP 163 A</strain>
    </source>
</reference>
<organism evidence="6 7">
    <name type="scientific">Xiphophorus maculatus</name>
    <name type="common">Southern platyfish</name>
    <name type="synonym">Platypoecilus maculatus</name>
    <dbReference type="NCBI Taxonomy" id="8083"/>
    <lineage>
        <taxon>Eukaryota</taxon>
        <taxon>Metazoa</taxon>
        <taxon>Chordata</taxon>
        <taxon>Craniata</taxon>
        <taxon>Vertebrata</taxon>
        <taxon>Euteleostomi</taxon>
        <taxon>Actinopterygii</taxon>
        <taxon>Neopterygii</taxon>
        <taxon>Teleostei</taxon>
        <taxon>Neoteleostei</taxon>
        <taxon>Acanthomorphata</taxon>
        <taxon>Ovalentaria</taxon>
        <taxon>Atherinomorphae</taxon>
        <taxon>Cyprinodontiformes</taxon>
        <taxon>Poeciliidae</taxon>
        <taxon>Poeciliinae</taxon>
        <taxon>Xiphophorus</taxon>
    </lineage>
</organism>
<evidence type="ECO:0000313" key="7">
    <source>
        <dbReference type="Proteomes" id="UP000002852"/>
    </source>
</evidence>
<keyword evidence="7" id="KW-1185">Reference proteome</keyword>
<protein>
    <submittedName>
        <fullName evidence="6">Myeloid leukemia factor 2</fullName>
    </submittedName>
</protein>
<evidence type="ECO:0000256" key="2">
    <source>
        <dbReference type="ARBA" id="ARBA00008332"/>
    </source>
</evidence>